<sequence>MAENKDLQDFEAEEALSLCDLPITDGTEWEEFFNDDRRPSPDQELFEFFSDWSAQMCPAEDVIFCGKLIPRRQKESLSDSDQCRDGKSVRDEIYGREFSCRRSGSLREQGMESSYSSLKGKLMKSSHPQDYRKLQKVQSSKTSSAKGNEQRSSSVRRASVSSPPAKPRWQLFLFGLKFPREMNLKDIKNRQNRSRRIPTSMFSAFDGGETISVKREDEKGAWRFIRALSCRGHANAAVTASLSCIPHV</sequence>
<dbReference type="KEGG" id="nnu:104599189"/>
<evidence type="ECO:0000313" key="3">
    <source>
        <dbReference type="RefSeq" id="XP_010259925.1"/>
    </source>
</evidence>
<dbReference type="AlphaFoldDB" id="A0A1U7ZZC4"/>
<dbReference type="FunCoup" id="A0A1U7ZZC4">
    <property type="interactions" value="43"/>
</dbReference>
<dbReference type="OMA" id="SCKDHAS"/>
<dbReference type="Proteomes" id="UP000189703">
    <property type="component" value="Unplaced"/>
</dbReference>
<name>A0A1U7ZZC4_NELNU</name>
<feature type="compositionally biased region" description="Low complexity" evidence="1">
    <location>
        <begin position="152"/>
        <end position="163"/>
    </location>
</feature>
<dbReference type="RefSeq" id="XP_010259925.1">
    <property type="nucleotide sequence ID" value="XM_010261623.2"/>
</dbReference>
<dbReference type="GeneID" id="104599189"/>
<dbReference type="PANTHER" id="PTHR34130">
    <property type="entry name" value="OS08G0243800 PROTEIN"/>
    <property type="match status" value="1"/>
</dbReference>
<organism evidence="2 3">
    <name type="scientific">Nelumbo nucifera</name>
    <name type="common">Sacred lotus</name>
    <dbReference type="NCBI Taxonomy" id="4432"/>
    <lineage>
        <taxon>Eukaryota</taxon>
        <taxon>Viridiplantae</taxon>
        <taxon>Streptophyta</taxon>
        <taxon>Embryophyta</taxon>
        <taxon>Tracheophyta</taxon>
        <taxon>Spermatophyta</taxon>
        <taxon>Magnoliopsida</taxon>
        <taxon>Proteales</taxon>
        <taxon>Nelumbonaceae</taxon>
        <taxon>Nelumbo</taxon>
    </lineage>
</organism>
<proteinExistence type="predicted"/>
<gene>
    <name evidence="3" type="primary">LOC104599189</name>
</gene>
<dbReference type="PANTHER" id="PTHR34130:SF5">
    <property type="entry name" value="OS08G0243800 PROTEIN"/>
    <property type="match status" value="1"/>
</dbReference>
<keyword evidence="2" id="KW-1185">Reference proteome</keyword>
<protein>
    <submittedName>
        <fullName evidence="3">Uncharacterized protein LOC104599189</fullName>
    </submittedName>
</protein>
<reference evidence="3" key="1">
    <citation type="submission" date="2025-08" db="UniProtKB">
        <authorList>
            <consortium name="RefSeq"/>
        </authorList>
    </citation>
    <scope>IDENTIFICATION</scope>
</reference>
<evidence type="ECO:0000313" key="2">
    <source>
        <dbReference type="Proteomes" id="UP000189703"/>
    </source>
</evidence>
<accession>A0A1U7ZZC4</accession>
<evidence type="ECO:0000256" key="1">
    <source>
        <dbReference type="SAM" id="MobiDB-lite"/>
    </source>
</evidence>
<feature type="compositionally biased region" description="Polar residues" evidence="1">
    <location>
        <begin position="136"/>
        <end position="151"/>
    </location>
</feature>
<dbReference type="OrthoDB" id="752671at2759"/>
<dbReference type="eggNOG" id="ENOG502S2C5">
    <property type="taxonomic scope" value="Eukaryota"/>
</dbReference>
<feature type="region of interest" description="Disordered" evidence="1">
    <location>
        <begin position="110"/>
        <end position="163"/>
    </location>
</feature>